<sequence>MYFWTALPPQPQRRWQSSGLVGVVAVLALVAAVLAVVDAVVGIVADLGSLLLTSWEACLHLVRILDHCALAHWLCVISVVLYVQCNLYNLQSVLQSIRYMLEEYLLV</sequence>
<protein>
    <submittedName>
        <fullName evidence="2">Uncharacterized protein</fullName>
    </submittedName>
</protein>
<name>A0A224XU57_9HEMI</name>
<dbReference type="AlphaFoldDB" id="A0A224XU57"/>
<feature type="transmembrane region" description="Helical" evidence="1">
    <location>
        <begin position="20"/>
        <end position="45"/>
    </location>
</feature>
<feature type="transmembrane region" description="Helical" evidence="1">
    <location>
        <begin position="70"/>
        <end position="90"/>
    </location>
</feature>
<evidence type="ECO:0000256" key="1">
    <source>
        <dbReference type="SAM" id="Phobius"/>
    </source>
</evidence>
<evidence type="ECO:0000313" key="2">
    <source>
        <dbReference type="EMBL" id="JAW14684.1"/>
    </source>
</evidence>
<organism evidence="2">
    <name type="scientific">Panstrongylus lignarius</name>
    <dbReference type="NCBI Taxonomy" id="156445"/>
    <lineage>
        <taxon>Eukaryota</taxon>
        <taxon>Metazoa</taxon>
        <taxon>Ecdysozoa</taxon>
        <taxon>Arthropoda</taxon>
        <taxon>Hexapoda</taxon>
        <taxon>Insecta</taxon>
        <taxon>Pterygota</taxon>
        <taxon>Neoptera</taxon>
        <taxon>Paraneoptera</taxon>
        <taxon>Hemiptera</taxon>
        <taxon>Heteroptera</taxon>
        <taxon>Panheteroptera</taxon>
        <taxon>Cimicomorpha</taxon>
        <taxon>Reduviidae</taxon>
        <taxon>Triatominae</taxon>
        <taxon>Panstrongylus</taxon>
    </lineage>
</organism>
<dbReference type="EMBL" id="GFTR01001742">
    <property type="protein sequence ID" value="JAW14684.1"/>
    <property type="molecule type" value="Transcribed_RNA"/>
</dbReference>
<keyword evidence="1" id="KW-1133">Transmembrane helix</keyword>
<keyword evidence="1" id="KW-0472">Membrane</keyword>
<keyword evidence="1" id="KW-0812">Transmembrane</keyword>
<proteinExistence type="predicted"/>
<reference evidence="2" key="1">
    <citation type="journal article" date="2018" name="PLoS Negl. Trop. Dis.">
        <title>An insight into the salivary gland and fat body transcriptome of Panstrongylus lignarius (Hemiptera: Heteroptera), the main vector of Chagas disease in Peru.</title>
        <authorList>
            <person name="Nevoa J.C."/>
            <person name="Mendes M.T."/>
            <person name="da Silva M.V."/>
            <person name="Soares S.C."/>
            <person name="Oliveira C.J.F."/>
            <person name="Ribeiro J.M.C."/>
        </authorList>
    </citation>
    <scope>NUCLEOTIDE SEQUENCE</scope>
</reference>
<accession>A0A224XU57</accession>